<comment type="caution">
    <text evidence="1">The sequence shown here is derived from an EMBL/GenBank/DDBJ whole genome shotgun (WGS) entry which is preliminary data.</text>
</comment>
<keyword evidence="2" id="KW-1185">Reference proteome</keyword>
<dbReference type="EMBL" id="CM056811">
    <property type="protein sequence ID" value="KAJ8637436.1"/>
    <property type="molecule type" value="Genomic_DNA"/>
</dbReference>
<gene>
    <name evidence="1" type="ORF">MRB53_011703</name>
</gene>
<organism evidence="1 2">
    <name type="scientific">Persea americana</name>
    <name type="common">Avocado</name>
    <dbReference type="NCBI Taxonomy" id="3435"/>
    <lineage>
        <taxon>Eukaryota</taxon>
        <taxon>Viridiplantae</taxon>
        <taxon>Streptophyta</taxon>
        <taxon>Embryophyta</taxon>
        <taxon>Tracheophyta</taxon>
        <taxon>Spermatophyta</taxon>
        <taxon>Magnoliopsida</taxon>
        <taxon>Magnoliidae</taxon>
        <taxon>Laurales</taxon>
        <taxon>Lauraceae</taxon>
        <taxon>Persea</taxon>
    </lineage>
</organism>
<proteinExistence type="predicted"/>
<name>A0ACC2LVB5_PERAE</name>
<evidence type="ECO:0000313" key="1">
    <source>
        <dbReference type="EMBL" id="KAJ8637436.1"/>
    </source>
</evidence>
<sequence length="649" mass="71807">MAQKELHFFYLIEDCGLHFIIFKSELIASLWTDIKRSYFYLMGEEVEKDIISVSPDIAMSKGGNLRRNSTGHATTGTSLPSSNGAEKVLPHYLRASTNSCHDFCKYGRKHAFEAKERRPIRHKVTRDARDSVEDQDRIKNVNLGDRKKKPMVKLKATPELKIELLEKPTIIKQKAFPSVKKTEISIKPAMASKQGSVTAKSSLPSNQSGVPSGRSSSVNSPLNPLGTLNGRKISDSIPLSPSRKGNVRKIGQRSPSNHSSGLSGGRNSEKEASSPSGGNLTVRRNGEKKIVQKTGLSKSGERKKPPIASFSPKPVNQVPSLKPLTYRSPKTISPKMNQNRSRKAEPNDEQIMEKTPYVIEPKTKDESLKPVEHDETINRASRSSLSLSSLSSCPSLSSDEEEEANEESEPELNEGDNTCCKHDKTGKIRAEDSKGGDNRRLRRSAMTCPEDKDCAPQKLRFQRGKVVSLDRVNSGPRRLRFRPGRVVGENQEESENSGPKRLKFRQGRVTGENQESENSGLQRLKFRQGRVMGGNQESSENSGLKRLKFRQGRVMGVSLSGKSLIGRRSFRRNRDLGGGDANATKAGTPSVVLRHQDMQGKKEEQGLFNDVIEETANKLVETRKSKVKALVGAFETVISLQESKPAATV</sequence>
<accession>A0ACC2LVB5</accession>
<dbReference type="Proteomes" id="UP001234297">
    <property type="component" value="Chromosome 3"/>
</dbReference>
<reference evidence="1 2" key="1">
    <citation type="journal article" date="2022" name="Hortic Res">
        <title>A haplotype resolved chromosomal level avocado genome allows analysis of novel avocado genes.</title>
        <authorList>
            <person name="Nath O."/>
            <person name="Fletcher S.J."/>
            <person name="Hayward A."/>
            <person name="Shaw L.M."/>
            <person name="Masouleh A.K."/>
            <person name="Furtado A."/>
            <person name="Henry R.J."/>
            <person name="Mitter N."/>
        </authorList>
    </citation>
    <scope>NUCLEOTIDE SEQUENCE [LARGE SCALE GENOMIC DNA]</scope>
    <source>
        <strain evidence="2">cv. Hass</strain>
    </source>
</reference>
<protein>
    <submittedName>
        <fullName evidence="1">Uncharacterized protein</fullName>
    </submittedName>
</protein>
<evidence type="ECO:0000313" key="2">
    <source>
        <dbReference type="Proteomes" id="UP001234297"/>
    </source>
</evidence>